<dbReference type="GO" id="GO:0003700">
    <property type="term" value="F:DNA-binding transcription factor activity"/>
    <property type="evidence" value="ECO:0007669"/>
    <property type="project" value="InterPro"/>
</dbReference>
<dbReference type="PROSITE" id="PS50931">
    <property type="entry name" value="HTH_LYSR"/>
    <property type="match status" value="1"/>
</dbReference>
<dbReference type="SUPFAM" id="SSF46785">
    <property type="entry name" value="Winged helix' DNA-binding domain"/>
    <property type="match status" value="1"/>
</dbReference>
<evidence type="ECO:0000256" key="1">
    <source>
        <dbReference type="ARBA" id="ARBA00009437"/>
    </source>
</evidence>
<sequence length="330" mass="36426">MTLAPAGILAGATPLNPQWLRTFEMLVETGNFTRAAERLGLTQAAVSQHLRHLEDQLGLLVIRRPRGIDITPTGRVVLDYCAELARADQRLRSRLAEADADCGEISLITPGSIGLVMAPWLLDMQLATPGLVVRHRFAPDREVLDAVLSNLYEVGLVTLKPDDERLAVSRFAEEPLELVVPADDYVSNWADLERLGFVDHPDGLAMASRLLSRRFPDNPGVRGLPRRAFTNQVGLILEPVARGLGFTVIPRYARQAFARQEAIRVIECGASVVDTLWLIHRSEWTLSGRMLRAVEALRRRLHTTCPCPEPGRTAARLAGEKGSDRAATLE</sequence>
<dbReference type="KEGG" id="bgo:BM43_5024"/>
<protein>
    <submittedName>
        <fullName evidence="7">Bacterial regulatory helix-turn-helix, lysR family protein</fullName>
    </submittedName>
</protein>
<keyword evidence="4" id="KW-0804">Transcription</keyword>
<dbReference type="Pfam" id="PF03466">
    <property type="entry name" value="LysR_substrate"/>
    <property type="match status" value="1"/>
</dbReference>
<evidence type="ECO:0000313" key="7">
    <source>
        <dbReference type="EMBL" id="KGC15311.1"/>
    </source>
</evidence>
<comment type="caution">
    <text evidence="7">The sequence shown here is derived from an EMBL/GenBank/DDBJ whole genome shotgun (WGS) entry which is preliminary data.</text>
</comment>
<feature type="region of interest" description="Disordered" evidence="5">
    <location>
        <begin position="310"/>
        <end position="330"/>
    </location>
</feature>
<keyword evidence="2" id="KW-0805">Transcription regulation</keyword>
<dbReference type="PANTHER" id="PTHR30126:SF99">
    <property type="entry name" value="TRANSCRIPTIONAL REGULATOR LYSR FAMILY"/>
    <property type="match status" value="1"/>
</dbReference>
<dbReference type="GO" id="GO:0000976">
    <property type="term" value="F:transcription cis-regulatory region binding"/>
    <property type="evidence" value="ECO:0007669"/>
    <property type="project" value="TreeGrafter"/>
</dbReference>
<proteinExistence type="inferred from homology"/>
<evidence type="ECO:0000313" key="8">
    <source>
        <dbReference type="Proteomes" id="UP000029590"/>
    </source>
</evidence>
<name>A0AAW3F484_BURGA</name>
<dbReference type="Proteomes" id="UP000029590">
    <property type="component" value="Unassembled WGS sequence"/>
</dbReference>
<dbReference type="PANTHER" id="PTHR30126">
    <property type="entry name" value="HTH-TYPE TRANSCRIPTIONAL REGULATOR"/>
    <property type="match status" value="1"/>
</dbReference>
<dbReference type="InterPro" id="IPR036388">
    <property type="entry name" value="WH-like_DNA-bd_sf"/>
</dbReference>
<keyword evidence="3" id="KW-0238">DNA-binding</keyword>
<feature type="domain" description="HTH lysR-type" evidence="6">
    <location>
        <begin position="15"/>
        <end position="71"/>
    </location>
</feature>
<evidence type="ECO:0000256" key="2">
    <source>
        <dbReference type="ARBA" id="ARBA00023015"/>
    </source>
</evidence>
<dbReference type="RefSeq" id="WP_255222454.1">
    <property type="nucleotide sequence ID" value="NZ_CADEPX010000020.1"/>
</dbReference>
<organism evidence="7 8">
    <name type="scientific">Burkholderia gladioli</name>
    <name type="common">Pseudomonas marginata</name>
    <name type="synonym">Phytomonas marginata</name>
    <dbReference type="NCBI Taxonomy" id="28095"/>
    <lineage>
        <taxon>Bacteria</taxon>
        <taxon>Pseudomonadati</taxon>
        <taxon>Pseudomonadota</taxon>
        <taxon>Betaproteobacteria</taxon>
        <taxon>Burkholderiales</taxon>
        <taxon>Burkholderiaceae</taxon>
        <taxon>Burkholderia</taxon>
    </lineage>
</organism>
<dbReference type="Gene3D" id="3.40.190.10">
    <property type="entry name" value="Periplasmic binding protein-like II"/>
    <property type="match status" value="2"/>
</dbReference>
<dbReference type="CDD" id="cd05466">
    <property type="entry name" value="PBP2_LTTR_substrate"/>
    <property type="match status" value="1"/>
</dbReference>
<evidence type="ECO:0000256" key="5">
    <source>
        <dbReference type="SAM" id="MobiDB-lite"/>
    </source>
</evidence>
<evidence type="ECO:0000259" key="6">
    <source>
        <dbReference type="PROSITE" id="PS50931"/>
    </source>
</evidence>
<dbReference type="SUPFAM" id="SSF53850">
    <property type="entry name" value="Periplasmic binding protein-like II"/>
    <property type="match status" value="1"/>
</dbReference>
<dbReference type="Gene3D" id="1.10.10.10">
    <property type="entry name" value="Winged helix-like DNA-binding domain superfamily/Winged helix DNA-binding domain"/>
    <property type="match status" value="1"/>
</dbReference>
<dbReference type="InterPro" id="IPR036390">
    <property type="entry name" value="WH_DNA-bd_sf"/>
</dbReference>
<evidence type="ECO:0000256" key="4">
    <source>
        <dbReference type="ARBA" id="ARBA00023163"/>
    </source>
</evidence>
<dbReference type="PRINTS" id="PR00039">
    <property type="entry name" value="HTHLYSR"/>
</dbReference>
<dbReference type="InterPro" id="IPR005119">
    <property type="entry name" value="LysR_subst-bd"/>
</dbReference>
<dbReference type="InterPro" id="IPR000847">
    <property type="entry name" value="LysR_HTH_N"/>
</dbReference>
<evidence type="ECO:0000256" key="3">
    <source>
        <dbReference type="ARBA" id="ARBA00023125"/>
    </source>
</evidence>
<gene>
    <name evidence="7" type="ORF">DM48_2742</name>
</gene>
<reference evidence="7 8" key="1">
    <citation type="submission" date="2014-04" db="EMBL/GenBank/DDBJ databases">
        <authorList>
            <person name="Bishop-Lilly K.A."/>
            <person name="Broomall S.M."/>
            <person name="Chain P.S."/>
            <person name="Chertkov O."/>
            <person name="Coyne S.R."/>
            <person name="Daligault H.E."/>
            <person name="Davenport K.W."/>
            <person name="Erkkila T."/>
            <person name="Frey K.G."/>
            <person name="Gibbons H.S."/>
            <person name="Gu W."/>
            <person name="Jaissle J."/>
            <person name="Johnson S.L."/>
            <person name="Koroleva G.I."/>
            <person name="Ladner J.T."/>
            <person name="Lo C.-C."/>
            <person name="Minogue T.D."/>
            <person name="Munk C."/>
            <person name="Palacios G.F."/>
            <person name="Redden C.L."/>
            <person name="Rosenzweig C.N."/>
            <person name="Scholz M.B."/>
            <person name="Teshima H."/>
            <person name="Xu Y."/>
        </authorList>
    </citation>
    <scope>NUCLEOTIDE SEQUENCE [LARGE SCALE GENOMIC DNA]</scope>
    <source>
        <strain evidence="8">gladioli</strain>
    </source>
</reference>
<dbReference type="EMBL" id="JPGG01000016">
    <property type="protein sequence ID" value="KGC15311.1"/>
    <property type="molecule type" value="Genomic_DNA"/>
</dbReference>
<comment type="similarity">
    <text evidence="1">Belongs to the LysR transcriptional regulatory family.</text>
</comment>
<accession>A0AAW3F484</accession>
<dbReference type="Pfam" id="PF00126">
    <property type="entry name" value="HTH_1"/>
    <property type="match status" value="1"/>
</dbReference>
<dbReference type="AlphaFoldDB" id="A0AAW3F484"/>